<evidence type="ECO:0000313" key="1">
    <source>
        <dbReference type="EMBL" id="MBD2255673.1"/>
    </source>
</evidence>
<accession>A0ABR8BNG1</accession>
<proteinExistence type="predicted"/>
<organism evidence="1 2">
    <name type="scientific">Nostoc parmelioides FACHB-3921</name>
    <dbReference type="NCBI Taxonomy" id="2692909"/>
    <lineage>
        <taxon>Bacteria</taxon>
        <taxon>Bacillati</taxon>
        <taxon>Cyanobacteriota</taxon>
        <taxon>Cyanophyceae</taxon>
        <taxon>Nostocales</taxon>
        <taxon>Nostocaceae</taxon>
        <taxon>Nostoc</taxon>
    </lineage>
</organism>
<dbReference type="RefSeq" id="WP_190572729.1">
    <property type="nucleotide sequence ID" value="NZ_JACJQL010000115.1"/>
</dbReference>
<dbReference type="EMBL" id="JACJQL010000115">
    <property type="protein sequence ID" value="MBD2255673.1"/>
    <property type="molecule type" value="Genomic_DNA"/>
</dbReference>
<comment type="caution">
    <text evidence="1">The sequence shown here is derived from an EMBL/GenBank/DDBJ whole genome shotgun (WGS) entry which is preliminary data.</text>
</comment>
<reference evidence="1 2" key="1">
    <citation type="journal article" date="2020" name="ISME J.">
        <title>Comparative genomics reveals insights into cyanobacterial evolution and habitat adaptation.</title>
        <authorList>
            <person name="Chen M.Y."/>
            <person name="Teng W.K."/>
            <person name="Zhao L."/>
            <person name="Hu C.X."/>
            <person name="Zhou Y.K."/>
            <person name="Han B.P."/>
            <person name="Song L.R."/>
            <person name="Shu W.S."/>
        </authorList>
    </citation>
    <scope>NUCLEOTIDE SEQUENCE [LARGE SCALE GENOMIC DNA]</scope>
    <source>
        <strain evidence="1 2">FACHB-3921</strain>
    </source>
</reference>
<gene>
    <name evidence="1" type="ORF">H6G14_31265</name>
</gene>
<evidence type="ECO:0000313" key="2">
    <source>
        <dbReference type="Proteomes" id="UP000621307"/>
    </source>
</evidence>
<name>A0ABR8BNG1_9NOSO</name>
<dbReference type="Proteomes" id="UP000621307">
    <property type="component" value="Unassembled WGS sequence"/>
</dbReference>
<protein>
    <submittedName>
        <fullName evidence="1">Uncharacterized protein</fullName>
    </submittedName>
</protein>
<sequence length="60" mass="7029">MNCKTLIYDPNQQEVINLTVDKKRYKLVRWDVADTPQMLSESSLERYTQFSLLTIICSTS</sequence>
<keyword evidence="2" id="KW-1185">Reference proteome</keyword>